<dbReference type="Gene3D" id="2.60.220.50">
    <property type="match status" value="1"/>
</dbReference>
<comment type="subcellular location">
    <subcellularLocation>
        <location evidence="1">Membrane</location>
        <topology evidence="1">Multi-pass membrane protein</topology>
    </subcellularLocation>
</comment>
<dbReference type="GO" id="GO:0007189">
    <property type="term" value="P:adenylate cyclase-activating G protein-coupled receptor signaling pathway"/>
    <property type="evidence" value="ECO:0007669"/>
    <property type="project" value="TreeGrafter"/>
</dbReference>
<feature type="transmembrane region" description="Helical" evidence="12">
    <location>
        <begin position="406"/>
        <end position="428"/>
    </location>
</feature>
<dbReference type="Pfam" id="PF00002">
    <property type="entry name" value="7tm_2"/>
    <property type="match status" value="1"/>
</dbReference>
<gene>
    <name evidence="16" type="primary">ADGRE5</name>
</gene>
<dbReference type="Gene3D" id="1.20.1070.10">
    <property type="entry name" value="Rhodopsin 7-helix transmembrane proteins"/>
    <property type="match status" value="1"/>
</dbReference>
<keyword evidence="7 12" id="KW-1133">Transmembrane helix</keyword>
<evidence type="ECO:0000256" key="4">
    <source>
        <dbReference type="ARBA" id="ARBA00022737"/>
    </source>
</evidence>
<evidence type="ECO:0000256" key="12">
    <source>
        <dbReference type="SAM" id="Phobius"/>
    </source>
</evidence>
<dbReference type="RefSeq" id="XP_025027539.1">
    <property type="nucleotide sequence ID" value="XM_025171771.1"/>
</dbReference>
<dbReference type="InterPro" id="IPR000832">
    <property type="entry name" value="GPCR_2_secretin-like"/>
</dbReference>
<dbReference type="CTD" id="976"/>
<feature type="region of interest" description="Disordered" evidence="11">
    <location>
        <begin position="521"/>
        <end position="550"/>
    </location>
</feature>
<dbReference type="PANTHER" id="PTHR12011">
    <property type="entry name" value="ADHESION G-PROTEIN COUPLED RECEPTOR"/>
    <property type="match status" value="1"/>
</dbReference>
<name>A0A9F5J5Z0_PYTBI</name>
<feature type="transmembrane region" description="Helical" evidence="12">
    <location>
        <begin position="478"/>
        <end position="501"/>
    </location>
</feature>
<evidence type="ECO:0000256" key="1">
    <source>
        <dbReference type="ARBA" id="ARBA00004141"/>
    </source>
</evidence>
<keyword evidence="4" id="KW-0677">Repeat</keyword>
<reference evidence="16" key="1">
    <citation type="submission" date="2025-08" db="UniProtKB">
        <authorList>
            <consortium name="RefSeq"/>
        </authorList>
    </citation>
    <scope>IDENTIFICATION</scope>
    <source>
        <tissue evidence="16">Liver</tissue>
    </source>
</reference>
<keyword evidence="2 12" id="KW-0812">Transmembrane</keyword>
<dbReference type="InterPro" id="IPR046338">
    <property type="entry name" value="GAIN_dom_sf"/>
</dbReference>
<evidence type="ECO:0000256" key="7">
    <source>
        <dbReference type="ARBA" id="ARBA00022989"/>
    </source>
</evidence>
<evidence type="ECO:0000256" key="11">
    <source>
        <dbReference type="SAM" id="MobiDB-lite"/>
    </source>
</evidence>
<dbReference type="SUPFAM" id="SSF81321">
    <property type="entry name" value="Family A G protein-coupled receptor-like"/>
    <property type="match status" value="1"/>
</dbReference>
<feature type="transmembrane region" description="Helical" evidence="12">
    <location>
        <begin position="300"/>
        <end position="319"/>
    </location>
</feature>
<evidence type="ECO:0000256" key="6">
    <source>
        <dbReference type="ARBA" id="ARBA00022889"/>
    </source>
</evidence>
<evidence type="ECO:0000259" key="14">
    <source>
        <dbReference type="PROSITE" id="PS50261"/>
    </source>
</evidence>
<keyword evidence="6" id="KW-0130">Cell adhesion</keyword>
<keyword evidence="9" id="KW-1015">Disulfide bond</keyword>
<dbReference type="PROSITE" id="PS00650">
    <property type="entry name" value="G_PROTEIN_RECEP_F2_2"/>
    <property type="match status" value="1"/>
</dbReference>
<dbReference type="InterPro" id="IPR017981">
    <property type="entry name" value="GPCR_2-like_7TM"/>
</dbReference>
<dbReference type="InterPro" id="IPR000203">
    <property type="entry name" value="GPS"/>
</dbReference>
<accession>A0A9F5J5Z0</accession>
<evidence type="ECO:0000256" key="8">
    <source>
        <dbReference type="ARBA" id="ARBA00023136"/>
    </source>
</evidence>
<dbReference type="PANTHER" id="PTHR12011:SF348">
    <property type="entry name" value="ADHESION G PROTEIN-COUPLED RECEPTOR E5"/>
    <property type="match status" value="1"/>
</dbReference>
<evidence type="ECO:0000256" key="3">
    <source>
        <dbReference type="ARBA" id="ARBA00022729"/>
    </source>
</evidence>
<organism evidence="15 16">
    <name type="scientific">Python bivittatus</name>
    <name type="common">Burmese python</name>
    <name type="synonym">Python molurus bivittatus</name>
    <dbReference type="NCBI Taxonomy" id="176946"/>
    <lineage>
        <taxon>Eukaryota</taxon>
        <taxon>Metazoa</taxon>
        <taxon>Chordata</taxon>
        <taxon>Craniata</taxon>
        <taxon>Vertebrata</taxon>
        <taxon>Euteleostomi</taxon>
        <taxon>Lepidosauria</taxon>
        <taxon>Squamata</taxon>
        <taxon>Bifurcata</taxon>
        <taxon>Unidentata</taxon>
        <taxon>Episquamata</taxon>
        <taxon>Toxicofera</taxon>
        <taxon>Serpentes</taxon>
        <taxon>Henophidia</taxon>
        <taxon>Pythonidae</taxon>
        <taxon>Python</taxon>
    </lineage>
</organism>
<feature type="transmembrane region" description="Helical" evidence="12">
    <location>
        <begin position="366"/>
        <end position="386"/>
    </location>
</feature>
<dbReference type="PROSITE" id="PS50221">
    <property type="entry name" value="GAIN_B"/>
    <property type="match status" value="1"/>
</dbReference>
<dbReference type="FunFam" id="1.20.1070.10:FF:000136">
    <property type="entry name" value="Adhesion G protein-coupled receptor E5"/>
    <property type="match status" value="1"/>
</dbReference>
<dbReference type="GO" id="GO:0004930">
    <property type="term" value="F:G protein-coupled receptor activity"/>
    <property type="evidence" value="ECO:0007669"/>
    <property type="project" value="InterPro"/>
</dbReference>
<dbReference type="InterPro" id="IPR017983">
    <property type="entry name" value="GPCR_2_secretin-like_CS"/>
</dbReference>
<dbReference type="Proteomes" id="UP000695026">
    <property type="component" value="Unplaced"/>
</dbReference>
<evidence type="ECO:0000256" key="10">
    <source>
        <dbReference type="ARBA" id="ARBA00023180"/>
    </source>
</evidence>
<dbReference type="PRINTS" id="PR00249">
    <property type="entry name" value="GPCRSECRETIN"/>
</dbReference>
<keyword evidence="3" id="KW-0732">Signal</keyword>
<sequence length="550" mass="61368">MPSPNSCSEGQSLHCNITTQLEHLFSSPPNKTLDTLDNLLILMKDENKEQKHQVATEMMKLMEAWLRMFAFALPRGNTAIRSSAGTELAIEIRTAENTSQSLAQPWLNETQMELSWEAASKEGEALSVVGLLSYQNLGGILTGAHVEGADWEQIGKSKQWVQETGKPNYKVLSKVASAFVGHNETAALSNPVTFSFNHPEPESKPDMKVICASWKPTGRSGHWSQEGCVRLNNSIANRTCCRCNHLTSFAVLMAFYDVEDKGLTIITKVGLVVSLICLFFSILTFLFCPAIRGIRTTIHLHLCLALFAAHVIFLGAGASSNTMACAVVAGLLHYFFLSVFCWMLLEGVQLYLMVVQVFKTHSLKHWHIFLVGYGLPAVLVGISAAVNSKGYGNKNCWLSRERGFLWSFLAPVSIIILVNAVVFLITVWRLSKKFADINPDLTKLQKQRAFIITAIAQLCILGLTWVFGLFQFSNQTLILSYLFTIFNSIQGLFIFLLHCVLKKQVRDDYYRWLCQSRRGKTQSTDKYSEFSSTQGSNTLKSPKTSKESGM</sequence>
<proteinExistence type="predicted"/>
<feature type="transmembrane region" description="Helical" evidence="12">
    <location>
        <begin position="449"/>
        <end position="472"/>
    </location>
</feature>
<feature type="domain" description="GAIN-B" evidence="13">
    <location>
        <begin position="78"/>
        <end position="259"/>
    </location>
</feature>
<keyword evidence="15" id="KW-1185">Reference proteome</keyword>
<keyword evidence="8 12" id="KW-0472">Membrane</keyword>
<dbReference type="GO" id="GO:0007166">
    <property type="term" value="P:cell surface receptor signaling pathway"/>
    <property type="evidence" value="ECO:0007669"/>
    <property type="project" value="InterPro"/>
</dbReference>
<dbReference type="InterPro" id="IPR003056">
    <property type="entry name" value="GPCR_2_ADGRE2_ADGRE5"/>
</dbReference>
<evidence type="ECO:0000256" key="2">
    <source>
        <dbReference type="ARBA" id="ARBA00022692"/>
    </source>
</evidence>
<evidence type="ECO:0000256" key="9">
    <source>
        <dbReference type="ARBA" id="ARBA00023157"/>
    </source>
</evidence>
<keyword evidence="5" id="KW-0106">Calcium</keyword>
<protein>
    <submittedName>
        <fullName evidence="16">CD97 antigen isoform X2</fullName>
    </submittedName>
</protein>
<dbReference type="PRINTS" id="PR01278">
    <property type="entry name" value="CD97PROTEIN"/>
</dbReference>
<evidence type="ECO:0000313" key="15">
    <source>
        <dbReference type="Proteomes" id="UP000695026"/>
    </source>
</evidence>
<dbReference type="GO" id="GO:0005886">
    <property type="term" value="C:plasma membrane"/>
    <property type="evidence" value="ECO:0007669"/>
    <property type="project" value="TreeGrafter"/>
</dbReference>
<feature type="transmembrane region" description="Helical" evidence="12">
    <location>
        <begin position="269"/>
        <end position="288"/>
    </location>
</feature>
<dbReference type="PROSITE" id="PS50261">
    <property type="entry name" value="G_PROTEIN_RECEP_F2_4"/>
    <property type="match status" value="1"/>
</dbReference>
<dbReference type="SMART" id="SM00303">
    <property type="entry name" value="GPS"/>
    <property type="match status" value="1"/>
</dbReference>
<dbReference type="InterPro" id="IPR057244">
    <property type="entry name" value="GAIN_B"/>
</dbReference>
<dbReference type="Pfam" id="PF01825">
    <property type="entry name" value="GPS"/>
    <property type="match status" value="1"/>
</dbReference>
<dbReference type="GO" id="GO:0007155">
    <property type="term" value="P:cell adhesion"/>
    <property type="evidence" value="ECO:0007669"/>
    <property type="project" value="UniProtKB-KW"/>
</dbReference>
<evidence type="ECO:0000313" key="16">
    <source>
        <dbReference type="RefSeq" id="XP_025027539.1"/>
    </source>
</evidence>
<feature type="domain" description="G-protein coupled receptors family 2 profile 2" evidence="14">
    <location>
        <begin position="263"/>
        <end position="502"/>
    </location>
</feature>
<dbReference type="AlphaFoldDB" id="A0A9F5J5Z0"/>
<evidence type="ECO:0000259" key="13">
    <source>
        <dbReference type="PROSITE" id="PS50221"/>
    </source>
</evidence>
<dbReference type="GeneID" id="103056260"/>
<feature type="compositionally biased region" description="Polar residues" evidence="11">
    <location>
        <begin position="521"/>
        <end position="542"/>
    </location>
</feature>
<keyword evidence="10" id="KW-0325">Glycoprotein</keyword>
<feature type="transmembrane region" description="Helical" evidence="12">
    <location>
        <begin position="331"/>
        <end position="354"/>
    </location>
</feature>
<evidence type="ECO:0000256" key="5">
    <source>
        <dbReference type="ARBA" id="ARBA00022837"/>
    </source>
</evidence>